<dbReference type="PANTHER" id="PTHR48050">
    <property type="entry name" value="STEROL 3-BETA-GLUCOSYLTRANSFERASE"/>
    <property type="match status" value="1"/>
</dbReference>
<comment type="caution">
    <text evidence="2">The sequence shown here is derived from an EMBL/GenBank/DDBJ whole genome shotgun (WGS) entry which is preliminary data.</text>
</comment>
<name>A0A9P8W101_9HYPO</name>
<dbReference type="SUPFAM" id="SSF53756">
    <property type="entry name" value="UDP-Glycosyltransferase/glycogen phosphorylase"/>
    <property type="match status" value="1"/>
</dbReference>
<proteinExistence type="predicted"/>
<keyword evidence="1" id="KW-0808">Transferase</keyword>
<organism evidence="2 3">
    <name type="scientific">Thelonectria olida</name>
    <dbReference type="NCBI Taxonomy" id="1576542"/>
    <lineage>
        <taxon>Eukaryota</taxon>
        <taxon>Fungi</taxon>
        <taxon>Dikarya</taxon>
        <taxon>Ascomycota</taxon>
        <taxon>Pezizomycotina</taxon>
        <taxon>Sordariomycetes</taxon>
        <taxon>Hypocreomycetidae</taxon>
        <taxon>Hypocreales</taxon>
        <taxon>Nectriaceae</taxon>
        <taxon>Thelonectria</taxon>
    </lineage>
</organism>
<dbReference type="CDD" id="cd03784">
    <property type="entry name" value="GT1_Gtf-like"/>
    <property type="match status" value="1"/>
</dbReference>
<keyword evidence="3" id="KW-1185">Reference proteome</keyword>
<dbReference type="Proteomes" id="UP000777438">
    <property type="component" value="Unassembled WGS sequence"/>
</dbReference>
<gene>
    <name evidence="2" type="ORF">B0T10DRAFT_538941</name>
</gene>
<evidence type="ECO:0000313" key="2">
    <source>
        <dbReference type="EMBL" id="KAH6887504.1"/>
    </source>
</evidence>
<dbReference type="OrthoDB" id="5835829at2759"/>
<evidence type="ECO:0000256" key="1">
    <source>
        <dbReference type="ARBA" id="ARBA00022679"/>
    </source>
</evidence>
<sequence>MAEQVSAKPNGHRKILLLTNIEHGESNVFLATFPALFELDPDVEVHFATYGGFEPFVDAVWEQPIVFHEIKGIPALRAVHECMQRQNVSHTENLLPKSFTMPPGLVNTSKAIDDTRRIFVPYTGPQMTEIFSSIVDIIKTVNADLVVVNGLLTPGLTALYHLGVRFACLSPNSIKDCSAPLQPHAAVLWKYPALFSAFSYPVPWHLIPLNIYFCIYGAITFARDKERRAVMKYLQAETGAQLRTPIDLLRNRPPSLKILVGTLPELDFPVIVPDHVLPCGPIIRQAPPLSESDPALQTWLAKGPTIYINLGSMCRLLEDDAVELASAVQVVMKKVNEQPGTSPLQVLWKLKKAGEYSASEAGSKLHNVLGKEMEADLVRISDWIQAEPISILRSGHVVCSIHHGGANSFSEAIRQVVLPQWTDCYDYAQRVEMLGVGRWGSRDTKPKWTSQGLARKLSDVLQGETSEAMKKRAVELAGVCKEKGNGAVHAAKIILAECHENWVKAEGK</sequence>
<dbReference type="GO" id="GO:0008194">
    <property type="term" value="F:UDP-glycosyltransferase activity"/>
    <property type="evidence" value="ECO:0007669"/>
    <property type="project" value="InterPro"/>
</dbReference>
<dbReference type="InterPro" id="IPR002213">
    <property type="entry name" value="UDP_glucos_trans"/>
</dbReference>
<accession>A0A9P8W101</accession>
<dbReference type="AlphaFoldDB" id="A0A9P8W101"/>
<evidence type="ECO:0000313" key="3">
    <source>
        <dbReference type="Proteomes" id="UP000777438"/>
    </source>
</evidence>
<protein>
    <submittedName>
        <fullName evidence="2">Glycosyltransferase family 1 protein</fullName>
    </submittedName>
</protein>
<dbReference type="Gene3D" id="3.40.50.2000">
    <property type="entry name" value="Glycogen Phosphorylase B"/>
    <property type="match status" value="1"/>
</dbReference>
<dbReference type="EMBL" id="JAGPYM010000014">
    <property type="protein sequence ID" value="KAH6887504.1"/>
    <property type="molecule type" value="Genomic_DNA"/>
</dbReference>
<dbReference type="PANTHER" id="PTHR48050:SF13">
    <property type="entry name" value="STEROL 3-BETA-GLUCOSYLTRANSFERASE UGT80A2"/>
    <property type="match status" value="1"/>
</dbReference>
<dbReference type="InterPro" id="IPR050426">
    <property type="entry name" value="Glycosyltransferase_28"/>
</dbReference>
<reference evidence="2 3" key="1">
    <citation type="journal article" date="2021" name="Nat. Commun.">
        <title>Genetic determinants of endophytism in the Arabidopsis root mycobiome.</title>
        <authorList>
            <person name="Mesny F."/>
            <person name="Miyauchi S."/>
            <person name="Thiergart T."/>
            <person name="Pickel B."/>
            <person name="Atanasova L."/>
            <person name="Karlsson M."/>
            <person name="Huettel B."/>
            <person name="Barry K.W."/>
            <person name="Haridas S."/>
            <person name="Chen C."/>
            <person name="Bauer D."/>
            <person name="Andreopoulos W."/>
            <person name="Pangilinan J."/>
            <person name="LaButti K."/>
            <person name="Riley R."/>
            <person name="Lipzen A."/>
            <person name="Clum A."/>
            <person name="Drula E."/>
            <person name="Henrissat B."/>
            <person name="Kohler A."/>
            <person name="Grigoriev I.V."/>
            <person name="Martin F.M."/>
            <person name="Hacquard S."/>
        </authorList>
    </citation>
    <scope>NUCLEOTIDE SEQUENCE [LARGE SCALE GENOMIC DNA]</scope>
    <source>
        <strain evidence="2 3">MPI-CAGE-CH-0241</strain>
    </source>
</reference>